<dbReference type="Proteomes" id="UP000177579">
    <property type="component" value="Unassembled WGS sequence"/>
</dbReference>
<dbReference type="SMART" id="SM00763">
    <property type="entry name" value="AAA_PrkA"/>
    <property type="match status" value="1"/>
</dbReference>
<dbReference type="GO" id="GO:0004672">
    <property type="term" value="F:protein kinase activity"/>
    <property type="evidence" value="ECO:0007669"/>
    <property type="project" value="TreeGrafter"/>
</dbReference>
<proteinExistence type="predicted"/>
<dbReference type="InterPro" id="IPR010650">
    <property type="entry name" value="PrkA_C"/>
</dbReference>
<dbReference type="Pfam" id="PF06798">
    <property type="entry name" value="PrkA"/>
    <property type="match status" value="1"/>
</dbReference>
<dbReference type="PANTHER" id="PTHR30267">
    <property type="entry name" value="PROTEIN KINASE PRKA"/>
    <property type="match status" value="1"/>
</dbReference>
<sequence>MTNIDMKSVNEVLSRVAKDSSSKIDEILTLEKYFEFVRENPKKYLRCIKQIVSDGIVSAVKKEVDNDPESINFNQIDCSKIFDTFMPDTLFANRFIQKIEGMKIGATQNKIYIFRGPPGCGKSTFMDDLLKFITEYTNSPEGKTYEIVWRIPKKEKDVCAGDDNGKDYSEIHCPSHDHPIMIIPIEHRAEFLDGLLENNEDKHEIANNKEYEWIFSYKPCAICESFFHELSKKFGSVEEVFKRINVRENKFNRRVGNGITVFGPGDEPIKQFTLDNEPLQKIITDFFEDSNKVQYTYSPFAKTNNGIYVLTDIKDNNVQRMRKLHNIVSEALLKVGHKEESVNSLLLVIMNLEDWESISDLKSFADRVEYLDVTYVTEVPVEIKILEKAFGHDIGRHFLPRVLKNFVKMIVSTRLDQDSKAIKTWLGDIGKYKKYTDGNGLLIKMDLYRGKIPSWLSEEDRKKLTADTRRMIMKEAEKDGHFGLSGRDSIKLFKELMNKHRGSKKLITMEDIDFFFAELQRKKTELANSIKDKEEKERALRAIPKKEFFISLLSMYNYTTTEEIKMALYEFNEEQINKDIMNYLYAINMEIDTEEVCPWTREKIKASEDFFDIIEKKLFEKKDEKIRRAIQKKYVQKTLQEINIEEKSIGEADLFLSLKNNYISKLKDTSITSLKDSENFRNAIANFNDTKFETYDQKIKYSVKLLIKNLQEKYGYTEEGAISVSLYALDNELFNA</sequence>
<feature type="domain" description="PrkA AAA" evidence="1">
    <location>
        <begin position="28"/>
        <end position="422"/>
    </location>
</feature>
<evidence type="ECO:0000313" key="2">
    <source>
        <dbReference type="EMBL" id="OGF40014.1"/>
    </source>
</evidence>
<dbReference type="AlphaFoldDB" id="A0A1F5TMD0"/>
<organism evidence="2 3">
    <name type="scientific">Candidatus Falkowbacteria bacterium RIFOXYD2_FULL_34_120</name>
    <dbReference type="NCBI Taxonomy" id="1798007"/>
    <lineage>
        <taxon>Bacteria</taxon>
        <taxon>Candidatus Falkowiibacteriota</taxon>
    </lineage>
</organism>
<dbReference type="InterPro" id="IPR027417">
    <property type="entry name" value="P-loop_NTPase"/>
</dbReference>
<gene>
    <name evidence="2" type="ORF">A2531_07355</name>
</gene>
<dbReference type="PANTHER" id="PTHR30267:SF2">
    <property type="entry name" value="PROTEIN PRKA"/>
    <property type="match status" value="1"/>
</dbReference>
<protein>
    <recommendedName>
        <fullName evidence="1">PrkA AAA domain-containing protein</fullName>
    </recommendedName>
</protein>
<dbReference type="EMBL" id="MFGO01000038">
    <property type="protein sequence ID" value="OGF40014.1"/>
    <property type="molecule type" value="Genomic_DNA"/>
</dbReference>
<dbReference type="InterPro" id="IPR013153">
    <property type="entry name" value="Prk_AAA"/>
</dbReference>
<evidence type="ECO:0000313" key="3">
    <source>
        <dbReference type="Proteomes" id="UP000177579"/>
    </source>
</evidence>
<evidence type="ECO:0000259" key="1">
    <source>
        <dbReference type="SMART" id="SM00763"/>
    </source>
</evidence>
<reference evidence="2 3" key="1">
    <citation type="journal article" date="2016" name="Nat. Commun.">
        <title>Thousands of microbial genomes shed light on interconnected biogeochemical processes in an aquifer system.</title>
        <authorList>
            <person name="Anantharaman K."/>
            <person name="Brown C.T."/>
            <person name="Hug L.A."/>
            <person name="Sharon I."/>
            <person name="Castelle C.J."/>
            <person name="Probst A.J."/>
            <person name="Thomas B.C."/>
            <person name="Singh A."/>
            <person name="Wilkins M.J."/>
            <person name="Karaoz U."/>
            <person name="Brodie E.L."/>
            <person name="Williams K.H."/>
            <person name="Hubbard S.S."/>
            <person name="Banfield J.F."/>
        </authorList>
    </citation>
    <scope>NUCLEOTIDE SEQUENCE [LARGE SCALE GENOMIC DNA]</scope>
</reference>
<comment type="caution">
    <text evidence="2">The sequence shown here is derived from an EMBL/GenBank/DDBJ whole genome shotgun (WGS) entry which is preliminary data.</text>
</comment>
<dbReference type="SUPFAM" id="SSF52540">
    <property type="entry name" value="P-loop containing nucleoside triphosphate hydrolases"/>
    <property type="match status" value="1"/>
</dbReference>
<accession>A0A1F5TMD0</accession>
<name>A0A1F5TMD0_9BACT</name>